<dbReference type="AlphaFoldDB" id="A0A9N8YKK6"/>
<proteinExistence type="predicted"/>
<organism evidence="1 2">
    <name type="scientific">Funneliformis caledonium</name>
    <dbReference type="NCBI Taxonomy" id="1117310"/>
    <lineage>
        <taxon>Eukaryota</taxon>
        <taxon>Fungi</taxon>
        <taxon>Fungi incertae sedis</taxon>
        <taxon>Mucoromycota</taxon>
        <taxon>Glomeromycotina</taxon>
        <taxon>Glomeromycetes</taxon>
        <taxon>Glomerales</taxon>
        <taxon>Glomeraceae</taxon>
        <taxon>Funneliformis</taxon>
    </lineage>
</organism>
<comment type="caution">
    <text evidence="1">The sequence shown here is derived from an EMBL/GenBank/DDBJ whole genome shotgun (WGS) entry which is preliminary data.</text>
</comment>
<keyword evidence="2" id="KW-1185">Reference proteome</keyword>
<evidence type="ECO:0000313" key="2">
    <source>
        <dbReference type="Proteomes" id="UP000789570"/>
    </source>
</evidence>
<name>A0A9N8YKK6_9GLOM</name>
<gene>
    <name evidence="1" type="ORF">FCALED_LOCUS362</name>
</gene>
<dbReference type="EMBL" id="CAJVPQ010000034">
    <property type="protein sequence ID" value="CAG8438952.1"/>
    <property type="molecule type" value="Genomic_DNA"/>
</dbReference>
<protein>
    <submittedName>
        <fullName evidence="1">8541_t:CDS:1</fullName>
    </submittedName>
</protein>
<accession>A0A9N8YKK6</accession>
<dbReference type="Proteomes" id="UP000789570">
    <property type="component" value="Unassembled WGS sequence"/>
</dbReference>
<sequence length="143" mass="16426">MNQDSQSLLPRFGEIGHIVDIANYHLDPTKSITNPDPTWEPLAGTSIITWVDRIISIPWNEYTYFGGSIEFGENLMNNFVRNDNSIMKQFQSECLVAVIHGLYRSYYPSVTGKVLSSFMLSYSTRSRRQNITNVAQYFFIQAK</sequence>
<reference evidence="1" key="1">
    <citation type="submission" date="2021-06" db="EMBL/GenBank/DDBJ databases">
        <authorList>
            <person name="Kallberg Y."/>
            <person name="Tangrot J."/>
            <person name="Rosling A."/>
        </authorList>
    </citation>
    <scope>NUCLEOTIDE SEQUENCE</scope>
    <source>
        <strain evidence="1">UK204</strain>
    </source>
</reference>
<evidence type="ECO:0000313" key="1">
    <source>
        <dbReference type="EMBL" id="CAG8438952.1"/>
    </source>
</evidence>